<dbReference type="EMBL" id="JAQOWY010000021">
    <property type="protein sequence ID" value="KAK1855483.1"/>
    <property type="molecule type" value="Genomic_DNA"/>
</dbReference>
<gene>
    <name evidence="4" type="ORF">CCHR01_01956</name>
</gene>
<protein>
    <submittedName>
        <fullName evidence="4">Type b</fullName>
    </submittedName>
</protein>
<dbReference type="Gene3D" id="3.40.50.1820">
    <property type="entry name" value="alpha/beta hydrolase"/>
    <property type="match status" value="1"/>
</dbReference>
<dbReference type="GO" id="GO:0052689">
    <property type="term" value="F:carboxylic ester hydrolase activity"/>
    <property type="evidence" value="ECO:0007669"/>
    <property type="project" value="TreeGrafter"/>
</dbReference>
<name>A0AAD9EP68_9PEZI</name>
<organism evidence="4 5">
    <name type="scientific">Colletotrichum chrysophilum</name>
    <dbReference type="NCBI Taxonomy" id="1836956"/>
    <lineage>
        <taxon>Eukaryota</taxon>
        <taxon>Fungi</taxon>
        <taxon>Dikarya</taxon>
        <taxon>Ascomycota</taxon>
        <taxon>Pezizomycotina</taxon>
        <taxon>Sordariomycetes</taxon>
        <taxon>Hypocreomycetidae</taxon>
        <taxon>Glomerellales</taxon>
        <taxon>Glomerellaceae</taxon>
        <taxon>Colletotrichum</taxon>
        <taxon>Colletotrichum gloeosporioides species complex</taxon>
    </lineage>
</organism>
<proteinExistence type="inferred from homology"/>
<keyword evidence="2" id="KW-0378">Hydrolase</keyword>
<keyword evidence="5" id="KW-1185">Reference proteome</keyword>
<dbReference type="SUPFAM" id="SSF53474">
    <property type="entry name" value="alpha/beta-Hydrolases"/>
    <property type="match status" value="1"/>
</dbReference>
<comment type="caution">
    <text evidence="4">The sequence shown here is derived from an EMBL/GenBank/DDBJ whole genome shotgun (WGS) entry which is preliminary data.</text>
</comment>
<evidence type="ECO:0000313" key="5">
    <source>
        <dbReference type="Proteomes" id="UP001243330"/>
    </source>
</evidence>
<dbReference type="PANTHER" id="PTHR43918">
    <property type="entry name" value="ACETYLCHOLINESTERASE"/>
    <property type="match status" value="1"/>
</dbReference>
<evidence type="ECO:0000313" key="4">
    <source>
        <dbReference type="EMBL" id="KAK1855483.1"/>
    </source>
</evidence>
<sequence>MELFPNVNQDLGIPYAQPPLGALRFLPPQPFPLSSSIINATTMPPACPQIKDTTYPFFQYVPETLPLGSFSEECLTLNICTPSNATASSNLPVIIWIYGGAFVQGSLDTPAWIQTSQAHIVVAVQYRRNIFGFPGAARALEHQNLGILDQRRAVEWARAALTCTTSRSWRTSSGRDLFATRGLAFLAVDTRSTNSASGNFSAVARGLGRATEVPGDELDCMRRKPFDEIVGRC</sequence>
<dbReference type="Pfam" id="PF00135">
    <property type="entry name" value="COesterase"/>
    <property type="match status" value="1"/>
</dbReference>
<feature type="domain" description="Carboxylesterase type B" evidence="3">
    <location>
        <begin position="6"/>
        <end position="158"/>
    </location>
</feature>
<dbReference type="InterPro" id="IPR029058">
    <property type="entry name" value="AB_hydrolase_fold"/>
</dbReference>
<reference evidence="4" key="1">
    <citation type="submission" date="2023-01" db="EMBL/GenBank/DDBJ databases">
        <title>Colletotrichum chrysophilum M932 genome sequence.</title>
        <authorList>
            <person name="Baroncelli R."/>
        </authorList>
    </citation>
    <scope>NUCLEOTIDE SEQUENCE</scope>
    <source>
        <strain evidence="4">M932</strain>
    </source>
</reference>
<dbReference type="InterPro" id="IPR050654">
    <property type="entry name" value="AChE-related_enzymes"/>
</dbReference>
<dbReference type="AlphaFoldDB" id="A0AAD9EP68"/>
<evidence type="ECO:0000259" key="3">
    <source>
        <dbReference type="Pfam" id="PF00135"/>
    </source>
</evidence>
<dbReference type="Proteomes" id="UP001243330">
    <property type="component" value="Unassembled WGS sequence"/>
</dbReference>
<comment type="similarity">
    <text evidence="1">Belongs to the type-B carboxylesterase/lipase family.</text>
</comment>
<evidence type="ECO:0000256" key="2">
    <source>
        <dbReference type="ARBA" id="ARBA00022801"/>
    </source>
</evidence>
<evidence type="ECO:0000256" key="1">
    <source>
        <dbReference type="ARBA" id="ARBA00005964"/>
    </source>
</evidence>
<dbReference type="PANTHER" id="PTHR43918:SF4">
    <property type="entry name" value="CARBOXYLIC ESTER HYDROLASE"/>
    <property type="match status" value="1"/>
</dbReference>
<dbReference type="InterPro" id="IPR002018">
    <property type="entry name" value="CarbesteraseB"/>
</dbReference>
<accession>A0AAD9EP68</accession>